<name>A0A918I7M4_9ACTN</name>
<feature type="region of interest" description="Disordered" evidence="1">
    <location>
        <begin position="46"/>
        <end position="66"/>
    </location>
</feature>
<evidence type="ECO:0008006" key="4">
    <source>
        <dbReference type="Google" id="ProtNLM"/>
    </source>
</evidence>
<dbReference type="AlphaFoldDB" id="A0A918I7M4"/>
<comment type="caution">
    <text evidence="2">The sequence shown here is derived from an EMBL/GenBank/DDBJ whole genome shotgun (WGS) entry which is preliminary data.</text>
</comment>
<evidence type="ECO:0000256" key="1">
    <source>
        <dbReference type="SAM" id="MobiDB-lite"/>
    </source>
</evidence>
<accession>A0A918I7M4</accession>
<gene>
    <name evidence="2" type="ORF">GCM10010260_15910</name>
</gene>
<evidence type="ECO:0000313" key="2">
    <source>
        <dbReference type="EMBL" id="GGU83926.1"/>
    </source>
</evidence>
<sequence>MHVAGTSSGIVAALTAAALGAVGFLAYQAHATAPASLGVRPAAGAPPLATAGKAPRDRRHPTALPRGSGWGERVVYSLDDDRVWLVGATNRVQRTFRVNPGNIDPPIGTYWVTSRSSAVTGSDGVPVEHVVRFTSMDGLAIGFSAAVGNGEPQTGAERSARTGGIRETRVNGDAMWAFATIGVRVVVIR</sequence>
<dbReference type="Proteomes" id="UP000618795">
    <property type="component" value="Unassembled WGS sequence"/>
</dbReference>
<evidence type="ECO:0000313" key="3">
    <source>
        <dbReference type="Proteomes" id="UP000618795"/>
    </source>
</evidence>
<keyword evidence="3" id="KW-1185">Reference proteome</keyword>
<organism evidence="2 3">
    <name type="scientific">Streptomyces filipinensis</name>
    <dbReference type="NCBI Taxonomy" id="66887"/>
    <lineage>
        <taxon>Bacteria</taxon>
        <taxon>Bacillati</taxon>
        <taxon>Actinomycetota</taxon>
        <taxon>Actinomycetes</taxon>
        <taxon>Kitasatosporales</taxon>
        <taxon>Streptomycetaceae</taxon>
        <taxon>Streptomyces</taxon>
    </lineage>
</organism>
<reference evidence="2" key="2">
    <citation type="submission" date="2020-09" db="EMBL/GenBank/DDBJ databases">
        <authorList>
            <person name="Sun Q."/>
            <person name="Ohkuma M."/>
        </authorList>
    </citation>
    <scope>NUCLEOTIDE SEQUENCE</scope>
    <source>
        <strain evidence="2">JCM 4369</strain>
    </source>
</reference>
<proteinExistence type="predicted"/>
<dbReference type="EMBL" id="BMTD01000002">
    <property type="protein sequence ID" value="GGU83926.1"/>
    <property type="molecule type" value="Genomic_DNA"/>
</dbReference>
<reference evidence="2" key="1">
    <citation type="journal article" date="2014" name="Int. J. Syst. Evol. Microbiol.">
        <title>Complete genome sequence of Corynebacterium casei LMG S-19264T (=DSM 44701T), isolated from a smear-ripened cheese.</title>
        <authorList>
            <consortium name="US DOE Joint Genome Institute (JGI-PGF)"/>
            <person name="Walter F."/>
            <person name="Albersmeier A."/>
            <person name="Kalinowski J."/>
            <person name="Ruckert C."/>
        </authorList>
    </citation>
    <scope>NUCLEOTIDE SEQUENCE</scope>
    <source>
        <strain evidence="2">JCM 4369</strain>
    </source>
</reference>
<protein>
    <recommendedName>
        <fullName evidence="4">L,D-transpeptidase</fullName>
    </recommendedName>
</protein>